<evidence type="ECO:0000313" key="2">
    <source>
        <dbReference type="Proteomes" id="UP001056120"/>
    </source>
</evidence>
<reference evidence="1 2" key="2">
    <citation type="journal article" date="2022" name="Mol. Ecol. Resour.">
        <title>The genomes of chicory, endive, great burdock and yacon provide insights into Asteraceae paleo-polyploidization history and plant inulin production.</title>
        <authorList>
            <person name="Fan W."/>
            <person name="Wang S."/>
            <person name="Wang H."/>
            <person name="Wang A."/>
            <person name="Jiang F."/>
            <person name="Liu H."/>
            <person name="Zhao H."/>
            <person name="Xu D."/>
            <person name="Zhang Y."/>
        </authorList>
    </citation>
    <scope>NUCLEOTIDE SEQUENCE [LARGE SCALE GENOMIC DNA]</scope>
    <source>
        <strain evidence="2">cv. Yunnan</strain>
        <tissue evidence="1">Leaves</tissue>
    </source>
</reference>
<keyword evidence="2" id="KW-1185">Reference proteome</keyword>
<organism evidence="1 2">
    <name type="scientific">Smallanthus sonchifolius</name>
    <dbReference type="NCBI Taxonomy" id="185202"/>
    <lineage>
        <taxon>Eukaryota</taxon>
        <taxon>Viridiplantae</taxon>
        <taxon>Streptophyta</taxon>
        <taxon>Embryophyta</taxon>
        <taxon>Tracheophyta</taxon>
        <taxon>Spermatophyta</taxon>
        <taxon>Magnoliopsida</taxon>
        <taxon>eudicotyledons</taxon>
        <taxon>Gunneridae</taxon>
        <taxon>Pentapetalae</taxon>
        <taxon>asterids</taxon>
        <taxon>campanulids</taxon>
        <taxon>Asterales</taxon>
        <taxon>Asteraceae</taxon>
        <taxon>Asteroideae</taxon>
        <taxon>Heliantheae alliance</taxon>
        <taxon>Millerieae</taxon>
        <taxon>Smallanthus</taxon>
    </lineage>
</organism>
<dbReference type="EMBL" id="CM042023">
    <property type="protein sequence ID" value="KAI3813819.1"/>
    <property type="molecule type" value="Genomic_DNA"/>
</dbReference>
<name>A0ACB9IZW8_9ASTR</name>
<reference evidence="2" key="1">
    <citation type="journal article" date="2022" name="Mol. Ecol. Resour.">
        <title>The genomes of chicory, endive, great burdock and yacon provide insights into Asteraceae palaeo-polyploidization history and plant inulin production.</title>
        <authorList>
            <person name="Fan W."/>
            <person name="Wang S."/>
            <person name="Wang H."/>
            <person name="Wang A."/>
            <person name="Jiang F."/>
            <person name="Liu H."/>
            <person name="Zhao H."/>
            <person name="Xu D."/>
            <person name="Zhang Y."/>
        </authorList>
    </citation>
    <scope>NUCLEOTIDE SEQUENCE [LARGE SCALE GENOMIC DNA]</scope>
    <source>
        <strain evidence="2">cv. Yunnan</strain>
    </source>
</reference>
<protein>
    <submittedName>
        <fullName evidence="1">Uncharacterized protein</fullName>
    </submittedName>
</protein>
<evidence type="ECO:0000313" key="1">
    <source>
        <dbReference type="EMBL" id="KAI3813819.1"/>
    </source>
</evidence>
<gene>
    <name evidence="1" type="ORF">L1987_18554</name>
</gene>
<accession>A0ACB9IZW8</accession>
<sequence length="130" mass="14669">MLKPYGPFVWSNITLLSYTSIHLLLYVRRRGTTAPIILLNNVQSAQISQSASVTFQLYIKLKYPYNRRYKLITSHVFLPHSILLAIAGSQASIVDSVHSQSSFGPLRSLCIVNFHANYCPLSHLLRLGTH</sequence>
<comment type="caution">
    <text evidence="1">The sequence shown here is derived from an EMBL/GenBank/DDBJ whole genome shotgun (WGS) entry which is preliminary data.</text>
</comment>
<proteinExistence type="predicted"/>
<dbReference type="Proteomes" id="UP001056120">
    <property type="component" value="Linkage Group LG06"/>
</dbReference>